<feature type="compositionally biased region" description="Basic and acidic residues" evidence="1">
    <location>
        <begin position="52"/>
        <end position="72"/>
    </location>
</feature>
<feature type="region of interest" description="Disordered" evidence="1">
    <location>
        <begin position="40"/>
        <end position="79"/>
    </location>
</feature>
<reference evidence="2 3" key="1">
    <citation type="submission" date="2019-09" db="EMBL/GenBank/DDBJ databases">
        <title>A chromosome-level genome assembly of the Chinese tupelo Nyssa sinensis.</title>
        <authorList>
            <person name="Yang X."/>
            <person name="Kang M."/>
            <person name="Yang Y."/>
            <person name="Xiong H."/>
            <person name="Wang M."/>
            <person name="Zhang Z."/>
            <person name="Wang Z."/>
            <person name="Wu H."/>
            <person name="Ma T."/>
            <person name="Liu J."/>
            <person name="Xi Z."/>
        </authorList>
    </citation>
    <scope>NUCLEOTIDE SEQUENCE [LARGE SCALE GENOMIC DNA]</scope>
    <source>
        <strain evidence="2">J267</strain>
        <tissue evidence="2">Leaf</tissue>
    </source>
</reference>
<protein>
    <submittedName>
        <fullName evidence="2">Uncharacterized protein</fullName>
    </submittedName>
</protein>
<accession>A0A5J5AII9</accession>
<proteinExistence type="predicted"/>
<evidence type="ECO:0000256" key="1">
    <source>
        <dbReference type="SAM" id="MobiDB-lite"/>
    </source>
</evidence>
<keyword evidence="3" id="KW-1185">Reference proteome</keyword>
<name>A0A5J5AII9_9ASTE</name>
<evidence type="ECO:0000313" key="3">
    <source>
        <dbReference type="Proteomes" id="UP000325577"/>
    </source>
</evidence>
<dbReference type="AlphaFoldDB" id="A0A5J5AII9"/>
<dbReference type="Proteomes" id="UP000325577">
    <property type="component" value="Linkage Group LG20"/>
</dbReference>
<evidence type="ECO:0000313" key="2">
    <source>
        <dbReference type="EMBL" id="KAA8530029.1"/>
    </source>
</evidence>
<organism evidence="2 3">
    <name type="scientific">Nyssa sinensis</name>
    <dbReference type="NCBI Taxonomy" id="561372"/>
    <lineage>
        <taxon>Eukaryota</taxon>
        <taxon>Viridiplantae</taxon>
        <taxon>Streptophyta</taxon>
        <taxon>Embryophyta</taxon>
        <taxon>Tracheophyta</taxon>
        <taxon>Spermatophyta</taxon>
        <taxon>Magnoliopsida</taxon>
        <taxon>eudicotyledons</taxon>
        <taxon>Gunneridae</taxon>
        <taxon>Pentapetalae</taxon>
        <taxon>asterids</taxon>
        <taxon>Cornales</taxon>
        <taxon>Nyssaceae</taxon>
        <taxon>Nyssa</taxon>
    </lineage>
</organism>
<gene>
    <name evidence="2" type="ORF">F0562_034563</name>
</gene>
<dbReference type="EMBL" id="CM018044">
    <property type="protein sequence ID" value="KAA8530029.1"/>
    <property type="molecule type" value="Genomic_DNA"/>
</dbReference>
<sequence length="79" mass="8816">MLQEILLINRQSERHVGPAVVDAAEDLEVDVAEGGGVVPDEAYLVDQMPPQYRRDPSPSRPFHSDPRVEYTTHSHSGYS</sequence>